<dbReference type="PANTHER" id="PTHR12128">
    <property type="entry name" value="DIHYDRODIPICOLINATE SYNTHASE"/>
    <property type="match status" value="1"/>
</dbReference>
<dbReference type="InterPro" id="IPR020624">
    <property type="entry name" value="Schiff_base-form_aldolases_CS"/>
</dbReference>
<dbReference type="EMBL" id="FMCU01000039">
    <property type="protein sequence ID" value="SCF49849.1"/>
    <property type="molecule type" value="Genomic_DNA"/>
</dbReference>
<dbReference type="InterPro" id="IPR002220">
    <property type="entry name" value="DapA-like"/>
</dbReference>
<dbReference type="AlphaFoldDB" id="A0A1C5AX90"/>
<dbReference type="Proteomes" id="UP000198797">
    <property type="component" value="Unassembled WGS sequence"/>
</dbReference>
<feature type="binding site" evidence="6">
    <location>
        <position position="48"/>
    </location>
    <ligand>
        <name>pyruvate</name>
        <dbReference type="ChEBI" id="CHEBI:15361"/>
    </ligand>
</feature>
<dbReference type="PIRSF" id="PIRSF001365">
    <property type="entry name" value="DHDPS"/>
    <property type="match status" value="1"/>
</dbReference>
<keyword evidence="3" id="KW-0704">Schiff base</keyword>
<dbReference type="InterPro" id="IPR013785">
    <property type="entry name" value="Aldolase_TIM"/>
</dbReference>
<organism evidence="7 8">
    <name type="scientific">Micromonospora matsumotoense</name>
    <dbReference type="NCBI Taxonomy" id="121616"/>
    <lineage>
        <taxon>Bacteria</taxon>
        <taxon>Bacillati</taxon>
        <taxon>Actinomycetota</taxon>
        <taxon>Actinomycetes</taxon>
        <taxon>Micromonosporales</taxon>
        <taxon>Micromonosporaceae</taxon>
        <taxon>Micromonospora</taxon>
    </lineage>
</organism>
<protein>
    <submittedName>
        <fullName evidence="7">4-hydroxy-tetrahydrodipicolinate synthase</fullName>
    </submittedName>
</protein>
<accession>A0A1C5AX90</accession>
<evidence type="ECO:0000256" key="3">
    <source>
        <dbReference type="ARBA" id="ARBA00023270"/>
    </source>
</evidence>
<evidence type="ECO:0000256" key="1">
    <source>
        <dbReference type="ARBA" id="ARBA00007592"/>
    </source>
</evidence>
<dbReference type="RefSeq" id="WP_091254779.1">
    <property type="nucleotide sequence ID" value="NZ_FMCU01000039.1"/>
</dbReference>
<evidence type="ECO:0000256" key="2">
    <source>
        <dbReference type="ARBA" id="ARBA00023239"/>
    </source>
</evidence>
<keyword evidence="2 4" id="KW-0456">Lyase</keyword>
<dbReference type="Gene3D" id="3.20.20.70">
    <property type="entry name" value="Aldolase class I"/>
    <property type="match status" value="1"/>
</dbReference>
<sequence length="296" mass="31249">MDLVPGGANTLVVTPFDDSGELDHKSMASLIDFVLGGGIQGIIALGTTGEFFTLSGAERVEVMRSVVTQVAGRVPVTLGVGADGTAAAVELARAAREAGADCVMVLPPLYFDQSPAAQIEHFTTVARSTDLPVMLYDGAAKIPVPAEVVAEVAKRASNVRYVKLAFTDPERASDIRRLAPGVVPLAGEDSALLSTFRAGAVGSTIATGNIQPREVMAVHEAYHRGDLDEAYSIFTNTLLPAMVAISIPERNFIARFKAVAAAMGVIASGHVRSPLRQIDAESREELLMVMKKIHVL</sequence>
<name>A0A1C5AX90_9ACTN</name>
<dbReference type="CDD" id="cd00408">
    <property type="entry name" value="DHDPS-like"/>
    <property type="match status" value="1"/>
</dbReference>
<dbReference type="PRINTS" id="PR00146">
    <property type="entry name" value="DHPICSNTHASE"/>
</dbReference>
<evidence type="ECO:0000313" key="8">
    <source>
        <dbReference type="Proteomes" id="UP000198797"/>
    </source>
</evidence>
<dbReference type="PROSITE" id="PS00665">
    <property type="entry name" value="DHDPS_1"/>
    <property type="match status" value="1"/>
</dbReference>
<comment type="similarity">
    <text evidence="1 4">Belongs to the DapA family.</text>
</comment>
<gene>
    <name evidence="7" type="ORF">GA0070216_1394</name>
</gene>
<dbReference type="STRING" id="121616.GA0070216_1394"/>
<evidence type="ECO:0000313" key="7">
    <source>
        <dbReference type="EMBL" id="SCF49849.1"/>
    </source>
</evidence>
<evidence type="ECO:0000256" key="5">
    <source>
        <dbReference type="PIRSR" id="PIRSR001365-1"/>
    </source>
</evidence>
<evidence type="ECO:0000256" key="6">
    <source>
        <dbReference type="PIRSR" id="PIRSR001365-2"/>
    </source>
</evidence>
<dbReference type="OrthoDB" id="9778880at2"/>
<dbReference type="SUPFAM" id="SSF51569">
    <property type="entry name" value="Aldolase"/>
    <property type="match status" value="1"/>
</dbReference>
<feature type="active site" description="Schiff-base intermediate with substrate" evidence="5">
    <location>
        <position position="163"/>
    </location>
</feature>
<reference evidence="8" key="1">
    <citation type="submission" date="2016-06" db="EMBL/GenBank/DDBJ databases">
        <authorList>
            <person name="Varghese N."/>
            <person name="Submissions Spin"/>
        </authorList>
    </citation>
    <scope>NUCLEOTIDE SEQUENCE [LARGE SCALE GENOMIC DNA]</scope>
    <source>
        <strain evidence="8">DSM 44100</strain>
    </source>
</reference>
<dbReference type="GO" id="GO:0008840">
    <property type="term" value="F:4-hydroxy-tetrahydrodipicolinate synthase activity"/>
    <property type="evidence" value="ECO:0007669"/>
    <property type="project" value="TreeGrafter"/>
</dbReference>
<feature type="active site" description="Proton donor/acceptor" evidence="5">
    <location>
        <position position="136"/>
    </location>
</feature>
<dbReference type="PANTHER" id="PTHR12128:SF66">
    <property type="entry name" value="4-HYDROXY-2-OXOGLUTARATE ALDOLASE, MITOCHONDRIAL"/>
    <property type="match status" value="1"/>
</dbReference>
<dbReference type="SMART" id="SM01130">
    <property type="entry name" value="DHDPS"/>
    <property type="match status" value="1"/>
</dbReference>
<evidence type="ECO:0000256" key="4">
    <source>
        <dbReference type="PIRNR" id="PIRNR001365"/>
    </source>
</evidence>
<proteinExistence type="inferred from homology"/>
<keyword evidence="8" id="KW-1185">Reference proteome</keyword>
<dbReference type="Pfam" id="PF00701">
    <property type="entry name" value="DHDPS"/>
    <property type="match status" value="1"/>
</dbReference>